<sequence length="102" mass="11236">MESKRVVGGQDKENANPQPSCLDPRIVGPSRRPVLRQRTPPPQAKQHQRGGEGEQERSPLTDITPPREKESKGQDAESFSFPKLTGSSFSTSRGIVKASQLR</sequence>
<feature type="region of interest" description="Disordered" evidence="1">
    <location>
        <begin position="1"/>
        <end position="102"/>
    </location>
</feature>
<dbReference type="Proteomes" id="UP000316726">
    <property type="component" value="Chromosome 11"/>
</dbReference>
<proteinExistence type="predicted"/>
<feature type="compositionally biased region" description="Basic and acidic residues" evidence="1">
    <location>
        <begin position="1"/>
        <end position="14"/>
    </location>
</feature>
<feature type="compositionally biased region" description="Basic and acidic residues" evidence="1">
    <location>
        <begin position="49"/>
        <end position="75"/>
    </location>
</feature>
<evidence type="ECO:0000313" key="2">
    <source>
        <dbReference type="EMBL" id="QDZ23710.1"/>
    </source>
</evidence>
<gene>
    <name evidence="2" type="ORF">A3770_11p62280</name>
</gene>
<evidence type="ECO:0000313" key="3">
    <source>
        <dbReference type="Proteomes" id="UP000316726"/>
    </source>
</evidence>
<organism evidence="2 3">
    <name type="scientific">Chloropicon primus</name>
    <dbReference type="NCBI Taxonomy" id="1764295"/>
    <lineage>
        <taxon>Eukaryota</taxon>
        <taxon>Viridiplantae</taxon>
        <taxon>Chlorophyta</taxon>
        <taxon>Chloropicophyceae</taxon>
        <taxon>Chloropicales</taxon>
        <taxon>Chloropicaceae</taxon>
        <taxon>Chloropicon</taxon>
    </lineage>
</organism>
<accession>A0A5B8MW67</accession>
<keyword evidence="3" id="KW-1185">Reference proteome</keyword>
<protein>
    <submittedName>
        <fullName evidence="2">Uncharacterized protein</fullName>
    </submittedName>
</protein>
<name>A0A5B8MW67_9CHLO</name>
<reference evidence="2 3" key="1">
    <citation type="submission" date="2018-07" db="EMBL/GenBank/DDBJ databases">
        <title>The complete nuclear genome of the prasinophyte Chloropicon primus (CCMP1205).</title>
        <authorList>
            <person name="Pombert J.-F."/>
            <person name="Otis C."/>
            <person name="Turmel M."/>
            <person name="Lemieux C."/>
        </authorList>
    </citation>
    <scope>NUCLEOTIDE SEQUENCE [LARGE SCALE GENOMIC DNA]</scope>
    <source>
        <strain evidence="2 3">CCMP1205</strain>
    </source>
</reference>
<dbReference type="AlphaFoldDB" id="A0A5B8MW67"/>
<evidence type="ECO:0000256" key="1">
    <source>
        <dbReference type="SAM" id="MobiDB-lite"/>
    </source>
</evidence>
<dbReference type="EMBL" id="CP031044">
    <property type="protein sequence ID" value="QDZ23710.1"/>
    <property type="molecule type" value="Genomic_DNA"/>
</dbReference>